<dbReference type="Gene3D" id="2.60.120.10">
    <property type="entry name" value="Jelly Rolls"/>
    <property type="match status" value="1"/>
</dbReference>
<dbReference type="InterPro" id="IPR039935">
    <property type="entry name" value="YML079W-like"/>
</dbReference>
<accession>A0A5R8QCZ5</accession>
<dbReference type="AlphaFoldDB" id="A0A5R8QCZ5"/>
<dbReference type="InterPro" id="IPR014710">
    <property type="entry name" value="RmlC-like_jellyroll"/>
</dbReference>
<dbReference type="RefSeq" id="WP_138191198.1">
    <property type="nucleotide sequence ID" value="NZ_VBWP01000006.1"/>
</dbReference>
<dbReference type="Pfam" id="PF06172">
    <property type="entry name" value="Cupin_5"/>
    <property type="match status" value="1"/>
</dbReference>
<keyword evidence="3" id="KW-1185">Reference proteome</keyword>
<gene>
    <name evidence="2" type="ORF">FEZ08_07970</name>
</gene>
<comment type="caution">
    <text evidence="2">The sequence shown here is derived from an EMBL/GenBank/DDBJ whole genome shotgun (WGS) entry which is preliminary data.</text>
</comment>
<organism evidence="2 3">
    <name type="scientific">Culicoidibacter larvae</name>
    <dbReference type="NCBI Taxonomy" id="2579976"/>
    <lineage>
        <taxon>Bacteria</taxon>
        <taxon>Bacillati</taxon>
        <taxon>Bacillota</taxon>
        <taxon>Culicoidibacteria</taxon>
        <taxon>Culicoidibacterales</taxon>
        <taxon>Culicoidibacteraceae</taxon>
        <taxon>Culicoidibacter</taxon>
    </lineage>
</organism>
<dbReference type="PANTHER" id="PTHR33387">
    <property type="entry name" value="RMLC-LIKE JELLY ROLL FOLD PROTEIN"/>
    <property type="match status" value="1"/>
</dbReference>
<dbReference type="InParanoid" id="A0A5R8QCZ5"/>
<dbReference type="Proteomes" id="UP000306912">
    <property type="component" value="Unassembled WGS sequence"/>
</dbReference>
<dbReference type="CDD" id="cd06121">
    <property type="entry name" value="cupin_YML079wp"/>
    <property type="match status" value="1"/>
</dbReference>
<evidence type="ECO:0000259" key="1">
    <source>
        <dbReference type="Pfam" id="PF06172"/>
    </source>
</evidence>
<proteinExistence type="predicted"/>
<feature type="domain" description="DUF985" evidence="1">
    <location>
        <begin position="9"/>
        <end position="138"/>
    </location>
</feature>
<dbReference type="InterPro" id="IPR009327">
    <property type="entry name" value="Cupin_DUF985"/>
</dbReference>
<dbReference type="OrthoDB" id="9798288at2"/>
<evidence type="ECO:0000313" key="3">
    <source>
        <dbReference type="Proteomes" id="UP000306912"/>
    </source>
</evidence>
<dbReference type="InterPro" id="IPR011051">
    <property type="entry name" value="RmlC_Cupin_sf"/>
</dbReference>
<dbReference type="PANTHER" id="PTHR33387:SF3">
    <property type="entry name" value="DUF985 DOMAIN-CONTAINING PROTEIN"/>
    <property type="match status" value="1"/>
</dbReference>
<reference evidence="2 3" key="1">
    <citation type="submission" date="2019-05" db="EMBL/GenBank/DDBJ databases">
        <title>Culicoidintestinum kansasii gen. nov., sp. nov. from the gastrointestinal tract of the biting midge, Culicoides sonorensis.</title>
        <authorList>
            <person name="Neupane S."/>
            <person name="Ghosh A."/>
            <person name="Gunther S."/>
            <person name="Martin K."/>
            <person name="Zurek L."/>
        </authorList>
    </citation>
    <scope>NUCLEOTIDE SEQUENCE [LARGE SCALE GENOMIC DNA]</scope>
    <source>
        <strain evidence="2 3">CS-1</strain>
    </source>
</reference>
<dbReference type="SUPFAM" id="SSF51182">
    <property type="entry name" value="RmlC-like cupins"/>
    <property type="match status" value="1"/>
</dbReference>
<sequence>MYNAEHWKKVLNMTTHREGGSYFQSYAADYQVSDKNQNTRPAATSIYFLLEEGDYSAFHRLQADEVWYFHDGQPLSVWAIDLSGALHEMRLGLDVDAGEHPQVVVPAGWIFGSVVDSGYALVGCAVAPGFDYQDFELLSKESLLADYPEHHEIIDRLAVKA</sequence>
<protein>
    <submittedName>
        <fullName evidence="2">Cupin domain-containing protein</fullName>
    </submittedName>
</protein>
<evidence type="ECO:0000313" key="2">
    <source>
        <dbReference type="EMBL" id="TLG72972.1"/>
    </source>
</evidence>
<name>A0A5R8QCZ5_9FIRM</name>
<dbReference type="EMBL" id="VBWP01000006">
    <property type="protein sequence ID" value="TLG72972.1"/>
    <property type="molecule type" value="Genomic_DNA"/>
</dbReference>